<dbReference type="RefSeq" id="WP_041094834.1">
    <property type="nucleotide sequence ID" value="NZ_AP014680.1"/>
</dbReference>
<dbReference type="InterPro" id="IPR032358">
    <property type="entry name" value="DUF4867"/>
</dbReference>
<dbReference type="Proteomes" id="UP000031620">
    <property type="component" value="Chromosome"/>
</dbReference>
<evidence type="ECO:0000313" key="2">
    <source>
        <dbReference type="Proteomes" id="UP000031620"/>
    </source>
</evidence>
<gene>
    <name evidence="1" type="ORF">LOOC260_121240</name>
</gene>
<dbReference type="Pfam" id="PF16161">
    <property type="entry name" value="DUF4867"/>
    <property type="match status" value="1"/>
</dbReference>
<dbReference type="InterPro" id="IPR024060">
    <property type="entry name" value="Ureidoglycolate_lyase_dom_sf"/>
</dbReference>
<name>A0A0A1GX65_9LACO</name>
<evidence type="ECO:0000313" key="1">
    <source>
        <dbReference type="EMBL" id="BAP86630.1"/>
    </source>
</evidence>
<proteinExistence type="predicted"/>
<protein>
    <recommendedName>
        <fullName evidence="3">DUF4867 domain-containing protein</fullName>
    </recommendedName>
</protein>
<dbReference type="AlphaFoldDB" id="A0A0A1GX65"/>
<dbReference type="Gene3D" id="2.60.120.480">
    <property type="entry name" value="Ureidoglycolate hydrolase"/>
    <property type="match status" value="1"/>
</dbReference>
<dbReference type="KEGG" id="lho:LOOC260_121240"/>
<dbReference type="InterPro" id="IPR011051">
    <property type="entry name" value="RmlC_Cupin_sf"/>
</dbReference>
<evidence type="ECO:0008006" key="3">
    <source>
        <dbReference type="Google" id="ProtNLM"/>
    </source>
</evidence>
<dbReference type="GO" id="GO:0004848">
    <property type="term" value="F:ureidoglycolate hydrolase activity"/>
    <property type="evidence" value="ECO:0007669"/>
    <property type="project" value="InterPro"/>
</dbReference>
<dbReference type="EMBL" id="AP014680">
    <property type="protein sequence ID" value="BAP86630.1"/>
    <property type="molecule type" value="Genomic_DNA"/>
</dbReference>
<organism evidence="1 2">
    <name type="scientific">Paucilactobacillus hokkaidonensis JCM 18461</name>
    <dbReference type="NCBI Taxonomy" id="1291742"/>
    <lineage>
        <taxon>Bacteria</taxon>
        <taxon>Bacillati</taxon>
        <taxon>Bacillota</taxon>
        <taxon>Bacilli</taxon>
        <taxon>Lactobacillales</taxon>
        <taxon>Lactobacillaceae</taxon>
        <taxon>Paucilactobacillus</taxon>
    </lineage>
</organism>
<dbReference type="STRING" id="1291742.LOOC260_121240"/>
<dbReference type="SUPFAM" id="SSF51182">
    <property type="entry name" value="RmlC-like cupins"/>
    <property type="match status" value="1"/>
</dbReference>
<accession>A0A0A1GX65</accession>
<sequence length="227" mass="25819">MTTLEKLREQNPNLKIKSVTDEVFAEFGQLIALPYQAQLAEQLSLTTIPARNNQYVRDDPGMLSGEQKSKIARIFYGEQSIEIGYCNGNSSQINALEFHNCSEINFAGTDLVLFLAHRKQLIDNQIETSQTQAFFVPQGTAIEVYPTTMHFAPCRVWQSGFKCLVILLDKTNTPLAEPRQNNDLLFQRNKWLLTHQENERMMQQNAYPGLLGDNLAITPLNLITERV</sequence>
<reference evidence="1 2" key="1">
    <citation type="submission" date="2014-11" db="EMBL/GenBank/DDBJ databases">
        <title>Complete genome sequence and analysis of Lactobacillus hokkaidonensis LOOC260T.</title>
        <authorList>
            <person name="Tanizawa Y."/>
            <person name="Tohno M."/>
            <person name="Kaminuma E."/>
            <person name="Nakamura Y."/>
            <person name="Arita M."/>
        </authorList>
    </citation>
    <scope>NUCLEOTIDE SEQUENCE [LARGE SCALE GENOMIC DNA]</scope>
    <source>
        <strain evidence="1 2">LOOC260</strain>
    </source>
</reference>
<dbReference type="HOGENOM" id="CLU_1330429_0_0_9"/>